<dbReference type="Proteomes" id="UP000555728">
    <property type="component" value="Unassembled WGS sequence"/>
</dbReference>
<accession>A0A7W6WJW2</accession>
<evidence type="ECO:0000313" key="5">
    <source>
        <dbReference type="Proteomes" id="UP000555728"/>
    </source>
</evidence>
<dbReference type="InterPro" id="IPR050595">
    <property type="entry name" value="Bact_response_regulator"/>
</dbReference>
<evidence type="ECO:0000313" key="4">
    <source>
        <dbReference type="EMBL" id="MBB4284908.1"/>
    </source>
</evidence>
<dbReference type="GO" id="GO:0000160">
    <property type="term" value="P:phosphorelay signal transduction system"/>
    <property type="evidence" value="ECO:0007669"/>
    <property type="project" value="InterPro"/>
</dbReference>
<evidence type="ECO:0000256" key="2">
    <source>
        <dbReference type="PROSITE-ProRule" id="PRU00169"/>
    </source>
</evidence>
<keyword evidence="5" id="KW-1185">Reference proteome</keyword>
<reference evidence="4 5" key="1">
    <citation type="submission" date="2020-08" db="EMBL/GenBank/DDBJ databases">
        <title>Genome sequencing of Purple Non-Sulfur Bacteria from various extreme environments.</title>
        <authorList>
            <person name="Mayer M."/>
        </authorList>
    </citation>
    <scope>NUCLEOTIDE SEQUENCE [LARGE SCALE GENOMIC DNA]</scope>
    <source>
        <strain evidence="4 5">JA135</strain>
    </source>
</reference>
<dbReference type="Gene3D" id="3.40.50.2300">
    <property type="match status" value="1"/>
</dbReference>
<dbReference type="PANTHER" id="PTHR44591:SF3">
    <property type="entry name" value="RESPONSE REGULATORY DOMAIN-CONTAINING PROTEIN"/>
    <property type="match status" value="1"/>
</dbReference>
<protein>
    <submittedName>
        <fullName evidence="4">CheY-like chemotaxis protein</fullName>
    </submittedName>
</protein>
<dbReference type="SUPFAM" id="SSF52172">
    <property type="entry name" value="CheY-like"/>
    <property type="match status" value="1"/>
</dbReference>
<dbReference type="AlphaFoldDB" id="A0A7W6WJW2"/>
<dbReference type="PROSITE" id="PS50110">
    <property type="entry name" value="RESPONSE_REGULATORY"/>
    <property type="match status" value="1"/>
</dbReference>
<dbReference type="Pfam" id="PF00072">
    <property type="entry name" value="Response_reg"/>
    <property type="match status" value="1"/>
</dbReference>
<sequence>MTDRRRDVQDLRTVLVVEDDEAVRSLVAAALGDIGGLDVRSCGSATEALAVVSDVAPDLFLLDVQLPDMDGAALAGALRTRPGLAGTPTVLLTGRPDLAERMRHDDAAIIGVLGKPFDVFALADALRAVWTAWRDSRA</sequence>
<gene>
    <name evidence="4" type="ORF">GGD88_000622</name>
</gene>
<dbReference type="PANTHER" id="PTHR44591">
    <property type="entry name" value="STRESS RESPONSE REGULATOR PROTEIN 1"/>
    <property type="match status" value="1"/>
</dbReference>
<evidence type="ECO:0000259" key="3">
    <source>
        <dbReference type="PROSITE" id="PS50110"/>
    </source>
</evidence>
<keyword evidence="1 2" id="KW-0597">Phosphoprotein</keyword>
<dbReference type="InterPro" id="IPR001789">
    <property type="entry name" value="Sig_transdc_resp-reg_receiver"/>
</dbReference>
<feature type="modified residue" description="4-aspartylphosphate" evidence="2">
    <location>
        <position position="63"/>
    </location>
</feature>
<evidence type="ECO:0000256" key="1">
    <source>
        <dbReference type="ARBA" id="ARBA00022553"/>
    </source>
</evidence>
<dbReference type="SMART" id="SM00448">
    <property type="entry name" value="REC"/>
    <property type="match status" value="1"/>
</dbReference>
<feature type="domain" description="Response regulatory" evidence="3">
    <location>
        <begin position="13"/>
        <end position="130"/>
    </location>
</feature>
<dbReference type="EMBL" id="JACIGI010000004">
    <property type="protein sequence ID" value="MBB4284908.1"/>
    <property type="molecule type" value="Genomic_DNA"/>
</dbReference>
<proteinExistence type="predicted"/>
<dbReference type="RefSeq" id="WP_184431621.1">
    <property type="nucleotide sequence ID" value="NZ_JACIGI010000004.1"/>
</dbReference>
<organism evidence="4 5">
    <name type="scientific">Roseospira goensis</name>
    <dbReference type="NCBI Taxonomy" id="391922"/>
    <lineage>
        <taxon>Bacteria</taxon>
        <taxon>Pseudomonadati</taxon>
        <taxon>Pseudomonadota</taxon>
        <taxon>Alphaproteobacteria</taxon>
        <taxon>Rhodospirillales</taxon>
        <taxon>Rhodospirillaceae</taxon>
        <taxon>Roseospira</taxon>
    </lineage>
</organism>
<dbReference type="InterPro" id="IPR011006">
    <property type="entry name" value="CheY-like_superfamily"/>
</dbReference>
<name>A0A7W6WJW2_9PROT</name>
<comment type="caution">
    <text evidence="4">The sequence shown here is derived from an EMBL/GenBank/DDBJ whole genome shotgun (WGS) entry which is preliminary data.</text>
</comment>